<dbReference type="InterPro" id="IPR001636">
    <property type="entry name" value="SAICAR_synth"/>
</dbReference>
<evidence type="ECO:0000259" key="9">
    <source>
        <dbReference type="Pfam" id="PF01259"/>
    </source>
</evidence>
<dbReference type="InterPro" id="IPR050089">
    <property type="entry name" value="SAICAR_synthetase"/>
</dbReference>
<dbReference type="GO" id="GO:0006189">
    <property type="term" value="P:'de novo' IMP biosynthetic process"/>
    <property type="evidence" value="ECO:0007669"/>
    <property type="project" value="UniProtKB-UniRule"/>
</dbReference>
<keyword evidence="11" id="KW-1185">Reference proteome</keyword>
<dbReference type="InterPro" id="IPR018236">
    <property type="entry name" value="SAICAR_synthetase_CS"/>
</dbReference>
<name>A0A366MAP4_9EURY</name>
<evidence type="ECO:0000256" key="3">
    <source>
        <dbReference type="ARBA" id="ARBA00022598"/>
    </source>
</evidence>
<comment type="pathway">
    <text evidence="1 8">Purine metabolism; IMP biosynthesis via de novo pathway; 5-amino-1-(5-phospho-D-ribosyl)imidazole-4-carboxamide from 5-amino-1-(5-phospho-D-ribosyl)imidazole-4-carboxylate: step 1/2.</text>
</comment>
<dbReference type="Gene3D" id="3.30.470.20">
    <property type="entry name" value="ATP-grasp fold, B domain"/>
    <property type="match status" value="1"/>
</dbReference>
<dbReference type="PANTHER" id="PTHR43599">
    <property type="entry name" value="MULTIFUNCTIONAL PROTEIN ADE2"/>
    <property type="match status" value="1"/>
</dbReference>
<dbReference type="EC" id="6.3.2.6" evidence="8"/>
<evidence type="ECO:0000256" key="6">
    <source>
        <dbReference type="ARBA" id="ARBA00022840"/>
    </source>
</evidence>
<comment type="catalytic activity">
    <reaction evidence="7 8">
        <text>5-amino-1-(5-phospho-D-ribosyl)imidazole-4-carboxylate + L-aspartate + ATP = (2S)-2-[5-amino-1-(5-phospho-beta-D-ribosyl)imidazole-4-carboxamido]succinate + ADP + phosphate + 2 H(+)</text>
        <dbReference type="Rhea" id="RHEA:22628"/>
        <dbReference type="ChEBI" id="CHEBI:15378"/>
        <dbReference type="ChEBI" id="CHEBI:29991"/>
        <dbReference type="ChEBI" id="CHEBI:30616"/>
        <dbReference type="ChEBI" id="CHEBI:43474"/>
        <dbReference type="ChEBI" id="CHEBI:58443"/>
        <dbReference type="ChEBI" id="CHEBI:77657"/>
        <dbReference type="ChEBI" id="CHEBI:456216"/>
        <dbReference type="EC" id="6.3.2.6"/>
    </reaction>
</comment>
<dbReference type="AlphaFoldDB" id="A0A366MAP4"/>
<dbReference type="GO" id="GO:0005524">
    <property type="term" value="F:ATP binding"/>
    <property type="evidence" value="ECO:0007669"/>
    <property type="project" value="UniProtKB-KW"/>
</dbReference>
<gene>
    <name evidence="8 10" type="primary">purC</name>
    <name evidence="10" type="ORF">ALNOE001_13720</name>
</gene>
<dbReference type="InterPro" id="IPR033934">
    <property type="entry name" value="SAICAR_synt_PurC"/>
</dbReference>
<evidence type="ECO:0000256" key="2">
    <source>
        <dbReference type="ARBA" id="ARBA00010190"/>
    </source>
</evidence>
<sequence>MITMSDSKKLIYAGKAKDVYESKKEDEVIVSFRDDITAGDGEKKDNLQGKGHCNSLISSKLFEILEKNGIDTQYIKLISSGFMLSKKLDMIPLEVIARNIATGSLLKRFPFKESQKLNPPIIQMDYKNDEYHDPMLNDEITIALGIATQEELDEIRAITLKINKILSEFLKEKGILLVDFKLEFGKDKEGKIVLGDEISPDTCRYWDINTLEILDKDSFRQGQDNVMDIYEQLCGMIVEEKDIKNWGI</sequence>
<dbReference type="HAMAP" id="MF_00137">
    <property type="entry name" value="SAICAR_synth"/>
    <property type="match status" value="1"/>
</dbReference>
<evidence type="ECO:0000256" key="7">
    <source>
        <dbReference type="ARBA" id="ARBA00048475"/>
    </source>
</evidence>
<dbReference type="PANTHER" id="PTHR43599:SF3">
    <property type="entry name" value="SI:DKEY-6E2.2"/>
    <property type="match status" value="1"/>
</dbReference>
<dbReference type="EMBL" id="NIZT01000033">
    <property type="protein sequence ID" value="RBQ22903.1"/>
    <property type="molecule type" value="Genomic_DNA"/>
</dbReference>
<dbReference type="Gene3D" id="3.30.200.20">
    <property type="entry name" value="Phosphorylase Kinase, domain 1"/>
    <property type="match status" value="1"/>
</dbReference>
<dbReference type="Pfam" id="PF01259">
    <property type="entry name" value="SAICAR_synt"/>
    <property type="match status" value="1"/>
</dbReference>
<reference evidence="10 11" key="1">
    <citation type="submission" date="2018-06" db="EMBL/GenBank/DDBJ databases">
        <title>Genomic insight into two independent archaeal endosymbiosis events.</title>
        <authorList>
            <person name="Lind A.E."/>
            <person name="Lewis W.H."/>
            <person name="Spang A."/>
            <person name="Guy L."/>
            <person name="Embley M.T."/>
            <person name="Ettema T.J.G."/>
        </authorList>
    </citation>
    <scope>NUCLEOTIDE SEQUENCE [LARGE SCALE GENOMIC DNA]</scope>
    <source>
        <strain evidence="10">NOE</strain>
    </source>
</reference>
<comment type="caution">
    <text evidence="10">The sequence shown here is derived from an EMBL/GenBank/DDBJ whole genome shotgun (WGS) entry which is preliminary data.</text>
</comment>
<dbReference type="CDD" id="cd01415">
    <property type="entry name" value="SAICAR_synt_PurC"/>
    <property type="match status" value="1"/>
</dbReference>
<dbReference type="Proteomes" id="UP000253099">
    <property type="component" value="Unassembled WGS sequence"/>
</dbReference>
<evidence type="ECO:0000256" key="4">
    <source>
        <dbReference type="ARBA" id="ARBA00022741"/>
    </source>
</evidence>
<dbReference type="GO" id="GO:0004639">
    <property type="term" value="F:phosphoribosylaminoimidazolesuccinocarboxamide synthase activity"/>
    <property type="evidence" value="ECO:0007669"/>
    <property type="project" value="UniProtKB-UniRule"/>
</dbReference>
<evidence type="ECO:0000256" key="8">
    <source>
        <dbReference type="HAMAP-Rule" id="MF_00137"/>
    </source>
</evidence>
<dbReference type="GO" id="GO:0009236">
    <property type="term" value="P:cobalamin biosynthetic process"/>
    <property type="evidence" value="ECO:0007669"/>
    <property type="project" value="InterPro"/>
</dbReference>
<dbReference type="InterPro" id="IPR028923">
    <property type="entry name" value="SAICAR_synt/ADE2_N"/>
</dbReference>
<protein>
    <recommendedName>
        <fullName evidence="8">Phosphoribosylaminoimidazole-succinocarboxamide synthase</fullName>
        <ecNumber evidence="8">6.3.2.6</ecNumber>
    </recommendedName>
    <alternativeName>
        <fullName evidence="8">SAICAR synthetase</fullName>
    </alternativeName>
</protein>
<dbReference type="UniPathway" id="UPA00074">
    <property type="reaction ID" value="UER00131"/>
</dbReference>
<evidence type="ECO:0000256" key="5">
    <source>
        <dbReference type="ARBA" id="ARBA00022755"/>
    </source>
</evidence>
<feature type="domain" description="SAICAR synthetase/ADE2 N-terminal" evidence="9">
    <location>
        <begin position="11"/>
        <end position="232"/>
    </location>
</feature>
<dbReference type="FunFam" id="3.30.470.20:FF:000006">
    <property type="entry name" value="Phosphoribosylaminoimidazole-succinocarboxamide synthase"/>
    <property type="match status" value="1"/>
</dbReference>
<accession>A0A366MAP4</accession>
<evidence type="ECO:0000313" key="11">
    <source>
        <dbReference type="Proteomes" id="UP000253099"/>
    </source>
</evidence>
<comment type="similarity">
    <text evidence="2 8">Belongs to the SAICAR synthetase family.</text>
</comment>
<keyword evidence="6 8" id="KW-0067">ATP-binding</keyword>
<keyword evidence="5 8" id="KW-0658">Purine biosynthesis</keyword>
<proteinExistence type="inferred from homology"/>
<evidence type="ECO:0000313" key="10">
    <source>
        <dbReference type="EMBL" id="RBQ22903.1"/>
    </source>
</evidence>
<evidence type="ECO:0000256" key="1">
    <source>
        <dbReference type="ARBA" id="ARBA00004672"/>
    </source>
</evidence>
<dbReference type="PROSITE" id="PS01057">
    <property type="entry name" value="SAICAR_SYNTHETASE_1"/>
    <property type="match status" value="1"/>
</dbReference>
<dbReference type="NCBIfam" id="TIGR00081">
    <property type="entry name" value="purC"/>
    <property type="match status" value="1"/>
</dbReference>
<dbReference type="PROSITE" id="PS01058">
    <property type="entry name" value="SAICAR_SYNTHETASE_2"/>
    <property type="match status" value="1"/>
</dbReference>
<keyword evidence="4 8" id="KW-0547">Nucleotide-binding</keyword>
<organism evidence="10 11">
    <name type="scientific">Candidatus Methanobinarius endosymbioticus</name>
    <dbReference type="NCBI Taxonomy" id="2006182"/>
    <lineage>
        <taxon>Archaea</taxon>
        <taxon>Methanobacteriati</taxon>
        <taxon>Methanobacteriota</taxon>
        <taxon>Methanomada group</taxon>
        <taxon>Methanobacteria</taxon>
        <taxon>Methanobacteriales</taxon>
        <taxon>Methanobacteriaceae</taxon>
        <taxon>Candidatus Methanobinarius</taxon>
    </lineage>
</organism>
<keyword evidence="3 8" id="KW-0436">Ligase</keyword>
<dbReference type="SUPFAM" id="SSF56104">
    <property type="entry name" value="SAICAR synthase-like"/>
    <property type="match status" value="1"/>
</dbReference>